<feature type="non-terminal residue" evidence="2">
    <location>
        <position position="318"/>
    </location>
</feature>
<proteinExistence type="predicted"/>
<dbReference type="OrthoDB" id="10379853at2759"/>
<organism evidence="2 3">
    <name type="scientific">Paraglomus brasilianum</name>
    <dbReference type="NCBI Taxonomy" id="144538"/>
    <lineage>
        <taxon>Eukaryota</taxon>
        <taxon>Fungi</taxon>
        <taxon>Fungi incertae sedis</taxon>
        <taxon>Mucoromycota</taxon>
        <taxon>Glomeromycotina</taxon>
        <taxon>Glomeromycetes</taxon>
        <taxon>Paraglomerales</taxon>
        <taxon>Paraglomeraceae</taxon>
        <taxon>Paraglomus</taxon>
    </lineage>
</organism>
<reference evidence="2" key="1">
    <citation type="submission" date="2021-06" db="EMBL/GenBank/DDBJ databases">
        <authorList>
            <person name="Kallberg Y."/>
            <person name="Tangrot J."/>
            <person name="Rosling A."/>
        </authorList>
    </citation>
    <scope>NUCLEOTIDE SEQUENCE</scope>
    <source>
        <strain evidence="2">BR232B</strain>
    </source>
</reference>
<sequence length="318" mass="36007">FVVKYTTHGHMMNGLLSQTRKKIDSKRQRSNSEDLGRMKHTFFATSSVLPLIIVLALQTVIVTGKNSEHFADIADSSWALFDNCQQLGTKINNGQLKIYGQDIEDNLVDLANAVSDAVGSLLIMEDSGDALFRRFKWQIHEIIDIFNDIEGKPDGKTIEDIMNRLESISTLAENVGIRIKDARIRMERVVNLKKWTLNSLRNGQREGSNALVQDRARFNSWILWVIDILTGRAATRELRQGQLNEALLQIGNTIKVINNMNGHVAKISRNLNRFAESITQLKADLSESIAHERPSRAMLEFLTDTLEDARKKYAAFKN</sequence>
<dbReference type="Proteomes" id="UP000789739">
    <property type="component" value="Unassembled WGS sequence"/>
</dbReference>
<evidence type="ECO:0000313" key="2">
    <source>
        <dbReference type="EMBL" id="CAG8619368.1"/>
    </source>
</evidence>
<keyword evidence="1" id="KW-0812">Transmembrane</keyword>
<evidence type="ECO:0000256" key="1">
    <source>
        <dbReference type="SAM" id="Phobius"/>
    </source>
</evidence>
<gene>
    <name evidence="2" type="ORF">PBRASI_LOCUS8615</name>
</gene>
<name>A0A9N9GNX9_9GLOM</name>
<keyword evidence="1" id="KW-1133">Transmembrane helix</keyword>
<feature type="transmembrane region" description="Helical" evidence="1">
    <location>
        <begin position="42"/>
        <end position="61"/>
    </location>
</feature>
<comment type="caution">
    <text evidence="2">The sequence shown here is derived from an EMBL/GenBank/DDBJ whole genome shotgun (WGS) entry which is preliminary data.</text>
</comment>
<keyword evidence="1" id="KW-0472">Membrane</keyword>
<keyword evidence="3" id="KW-1185">Reference proteome</keyword>
<protein>
    <submittedName>
        <fullName evidence="2">5206_t:CDS:1</fullName>
    </submittedName>
</protein>
<dbReference type="EMBL" id="CAJVPI010001579">
    <property type="protein sequence ID" value="CAG8619368.1"/>
    <property type="molecule type" value="Genomic_DNA"/>
</dbReference>
<dbReference type="AlphaFoldDB" id="A0A9N9GNX9"/>
<accession>A0A9N9GNX9</accession>
<evidence type="ECO:0000313" key="3">
    <source>
        <dbReference type="Proteomes" id="UP000789739"/>
    </source>
</evidence>